<evidence type="ECO:0000256" key="3">
    <source>
        <dbReference type="SAM" id="SignalP"/>
    </source>
</evidence>
<keyword evidence="2" id="KW-0472">Membrane</keyword>
<evidence type="ECO:0000313" key="6">
    <source>
        <dbReference type="Proteomes" id="UP000288794"/>
    </source>
</evidence>
<dbReference type="EMBL" id="JMEE01000003">
    <property type="protein sequence ID" value="RWR03240.1"/>
    <property type="molecule type" value="Genomic_DNA"/>
</dbReference>
<dbReference type="Pfam" id="PF01103">
    <property type="entry name" value="Omp85"/>
    <property type="match status" value="1"/>
</dbReference>
<organism evidence="5 6">
    <name type="scientific">[Pantoea] beijingensis</name>
    <dbReference type="NCBI Taxonomy" id="1324864"/>
    <lineage>
        <taxon>Bacteria</taxon>
        <taxon>Pseudomonadati</taxon>
        <taxon>Pseudomonadota</taxon>
        <taxon>Gammaproteobacteria</taxon>
        <taxon>Enterobacterales</taxon>
        <taxon>Erwiniaceae</taxon>
        <taxon>Erwinia</taxon>
    </lineage>
</organism>
<gene>
    <name evidence="5" type="ORF">ED28_04220</name>
</gene>
<keyword evidence="3" id="KW-0732">Signal</keyword>
<sequence>MRFLFGAMFLLCVSPLTKASAILPDRGEIDGWLKPLGADNHFDPQKGINWGIVPGPFYTPELGAGIGAAMVGMYRTHPQDTADQNSVVTISGYTSSTGALGINLQNYSFFPGDRWRVFLNGKLNNTPSWYWGPGFSAGKHKNHRQKYTAREISLSPEILRRLWTNSYFGLGWDFSSFHAAKPGKGPRLVQNAPGGPSLLNSGMSFQLLYDSRDFIANPSRGRMFSLSDTVYTPELGSDSRFNVLTTRYSQYHAFTSRDTLAWEVSGEFTSGSVPWISLPTLGSSQRMRGYYPGRYRSRDTLSGQVEYRRRLAWRHGVVAWLGGGTMGSDMDALSHSRWLPSVGVGYRFAFKPKMNVRLDYGVGQHSSSFYFQVGEAF</sequence>
<feature type="domain" description="Bacterial surface antigen (D15)" evidence="4">
    <location>
        <begin position="109"/>
        <end position="377"/>
    </location>
</feature>
<dbReference type="InterPro" id="IPR000184">
    <property type="entry name" value="Bac_surfAg_D15"/>
</dbReference>
<comment type="subcellular location">
    <subcellularLocation>
        <location evidence="1">Membrane</location>
    </subcellularLocation>
</comment>
<dbReference type="RefSeq" id="WP_375139780.1">
    <property type="nucleotide sequence ID" value="NZ_CP071409.1"/>
</dbReference>
<dbReference type="Proteomes" id="UP000288794">
    <property type="component" value="Unassembled WGS sequence"/>
</dbReference>
<dbReference type="GO" id="GO:0019867">
    <property type="term" value="C:outer membrane"/>
    <property type="evidence" value="ECO:0007669"/>
    <property type="project" value="InterPro"/>
</dbReference>
<evidence type="ECO:0000256" key="1">
    <source>
        <dbReference type="ARBA" id="ARBA00004370"/>
    </source>
</evidence>
<dbReference type="Gene3D" id="2.40.160.50">
    <property type="entry name" value="membrane protein fhac: a member of the omp85/tpsb transporter family"/>
    <property type="match status" value="1"/>
</dbReference>
<keyword evidence="6" id="KW-1185">Reference proteome</keyword>
<comment type="caution">
    <text evidence="5">The sequence shown here is derived from an EMBL/GenBank/DDBJ whole genome shotgun (WGS) entry which is preliminary data.</text>
</comment>
<evidence type="ECO:0000313" key="5">
    <source>
        <dbReference type="EMBL" id="RWR03240.1"/>
    </source>
</evidence>
<proteinExistence type="predicted"/>
<evidence type="ECO:0000256" key="2">
    <source>
        <dbReference type="ARBA" id="ARBA00023136"/>
    </source>
</evidence>
<dbReference type="AlphaFoldDB" id="A0A443IGW8"/>
<protein>
    <submittedName>
        <fullName evidence="5">Membrane protein</fullName>
    </submittedName>
</protein>
<feature type="chain" id="PRO_5019575265" evidence="3">
    <location>
        <begin position="20"/>
        <end position="377"/>
    </location>
</feature>
<reference evidence="5 6" key="1">
    <citation type="submission" date="2014-04" db="EMBL/GenBank/DDBJ databases">
        <title>Draft genome sequence of Pantoea beijingensis strain LMG 27579, an emerging pathogen to Pleurotus eryngii with potential industrial application.</title>
        <authorList>
            <person name="Xu F."/>
            <person name="Liu Y."/>
            <person name="Wang S."/>
            <person name="Yin Y."/>
            <person name="Ma Y."/>
            <person name="Zhao S."/>
            <person name="Rong C."/>
        </authorList>
    </citation>
    <scope>NUCLEOTIDE SEQUENCE [LARGE SCALE GENOMIC DNA]</scope>
    <source>
        <strain evidence="5 6">LMG 27579</strain>
    </source>
</reference>
<feature type="signal peptide" evidence="3">
    <location>
        <begin position="1"/>
        <end position="19"/>
    </location>
</feature>
<accession>A0A443IGW8</accession>
<evidence type="ECO:0000259" key="4">
    <source>
        <dbReference type="Pfam" id="PF01103"/>
    </source>
</evidence>
<name>A0A443IGW8_9GAMM</name>